<comment type="caution">
    <text evidence="1">The sequence shown here is derived from an EMBL/GenBank/DDBJ whole genome shotgun (WGS) entry which is preliminary data.</text>
</comment>
<keyword evidence="2" id="KW-1185">Reference proteome</keyword>
<evidence type="ECO:0000313" key="1">
    <source>
        <dbReference type="EMBL" id="KAG8656477.1"/>
    </source>
</evidence>
<reference evidence="2" key="1">
    <citation type="journal article" date="2016" name="Nat. Biotechnol.">
        <title>Sequencing wild and cultivated cassava and related species reveals extensive interspecific hybridization and genetic diversity.</title>
        <authorList>
            <person name="Bredeson J.V."/>
            <person name="Lyons J.B."/>
            <person name="Prochnik S.E."/>
            <person name="Wu G.A."/>
            <person name="Ha C.M."/>
            <person name="Edsinger-Gonzales E."/>
            <person name="Grimwood J."/>
            <person name="Schmutz J."/>
            <person name="Rabbi I.Y."/>
            <person name="Egesi C."/>
            <person name="Nauluvula P."/>
            <person name="Lebot V."/>
            <person name="Ndunguru J."/>
            <person name="Mkamilo G."/>
            <person name="Bart R.S."/>
            <person name="Setter T.L."/>
            <person name="Gleadow R.M."/>
            <person name="Kulakow P."/>
            <person name="Ferguson M.E."/>
            <person name="Rounsley S."/>
            <person name="Rokhsar D.S."/>
        </authorList>
    </citation>
    <scope>NUCLEOTIDE SEQUENCE [LARGE SCALE GENOMIC DNA]</scope>
    <source>
        <strain evidence="2">cv. AM560-2</strain>
    </source>
</reference>
<name>A0ACB7HUI2_MANES</name>
<accession>A0ACB7HUI2</accession>
<dbReference type="EMBL" id="CM004390">
    <property type="protein sequence ID" value="KAG8656477.1"/>
    <property type="molecule type" value="Genomic_DNA"/>
</dbReference>
<gene>
    <name evidence="1" type="ORF">MANES_04G142500v8</name>
</gene>
<evidence type="ECO:0000313" key="2">
    <source>
        <dbReference type="Proteomes" id="UP000091857"/>
    </source>
</evidence>
<dbReference type="Proteomes" id="UP000091857">
    <property type="component" value="Chromosome 4"/>
</dbReference>
<organism evidence="1 2">
    <name type="scientific">Manihot esculenta</name>
    <name type="common">Cassava</name>
    <name type="synonym">Jatropha manihot</name>
    <dbReference type="NCBI Taxonomy" id="3983"/>
    <lineage>
        <taxon>Eukaryota</taxon>
        <taxon>Viridiplantae</taxon>
        <taxon>Streptophyta</taxon>
        <taxon>Embryophyta</taxon>
        <taxon>Tracheophyta</taxon>
        <taxon>Spermatophyta</taxon>
        <taxon>Magnoliopsida</taxon>
        <taxon>eudicotyledons</taxon>
        <taxon>Gunneridae</taxon>
        <taxon>Pentapetalae</taxon>
        <taxon>rosids</taxon>
        <taxon>fabids</taxon>
        <taxon>Malpighiales</taxon>
        <taxon>Euphorbiaceae</taxon>
        <taxon>Crotonoideae</taxon>
        <taxon>Manihoteae</taxon>
        <taxon>Manihot</taxon>
    </lineage>
</organism>
<proteinExistence type="predicted"/>
<sequence length="5460" mass="620042">MAMDGSYSLESAVKRFLSRCPELARIQKLNDLVKKGHMVTEEEVINSVAELFVNPNYTIPLIGCLRPIARKIIDAAVSLLGQCNLSSNLDNTLVDSRELVKGEVAYFIDHFNNSGRGLTLHEFACLALCRAIDLDHSLLGSASAYFKFASPPFERIWRKKIVAEQFESVSDCLLASQVSYRLLLLECEFFSVRWDWSCFLELVKVTLNLDVGHGSQSEEISDIRWCGMQIMSIILKMSDKAIENFGVGAEEAASCLLRWEEFCQDVAMEKAGFYVESSENTMLDSSIIGRVAFSQQNFPSSLDHNSLVSLQFHKLEPVIKSRRLVNWNDESGSYPFVVTSTMKRSFDMVLLAVSQRWPVLLYGPAGAGKTALISKLAQDHGNQAVLSIHMDEQIDGKTLIGTYICGEQPGEFRWQSGSLIQAVVNGYWVVFEDIDKAPSDVQSILLPLLEGASFFVTGHGEEIRVAESFRLFSTISTSRIDVQCNAEGGNLLSTLWRRVMIGLPNCDDLQSIVKAWYPKLKPLAGKLIETFERVNYVSLHHIMGFQSGDLTLFGSLSRFSLRDLLKWCKRIVGLGFCPMGDVLTAYQCHCIYQEAVDIFAAFSPSSETRTKVMRDIAKLWTVPFPEAGILYPHKPEIQGSLAELRIGRVALQHAETLLHGQGRLVQMRSSLHVLERISCSVKYNEPVLLVGETGTGKTTLVQNLAKMVGQKLTVLNLSQQSDVADLLGGFKPIDPQSICVLLYREFESLFSKTFSVKENDKLFAYLQKQIRKKNWVMLLNAFRKYVDNFQKKVRIERSGSGKKRKKPLDDEEMQRAWDNFSVKLETAHGQIGASSGMVFSFVEGAFVTALRNGDWILLDEVNLAPTETLQRINGVLEGDYGSLCLAERGDVTHIPRHPSFRIFACMNPATDAGKRDLPYSLRGRFTEYFVDDVLDKEDLKLFVNKFMEETRSNAELEQRVIDFYEIAKVNSEEKLQDGANQKPQYSLRSLYRALEYAREAKGKFGFQKAVYDGFQMFFVTMLDGPSAKIIKKMIEDKLLGGIKPSPVTFDAYLPVKKDCSSDDFLGNYVLTKSVKKQLENLARAVFIRRYPVLLQGPTSSGKTSLVHYLAARTGHGFVRINNHEHTDLQEYLGSYISDAHGKLIFHEGILVKAVRNGYWIVLDELNLAPTDVLEALNRLLDDNRELFVPELRETVHAHPNFMLFATQNPPTFYGGRKMLSRAFRNRFVEVHVDEIPDYELNTIIEKRCKIPGSRAKIMVEVMKELQLHRQRSKVFAGKHGFITPRDLFRWANRLRTFGDSKEVMAEYGYYLLADRLRDEGEKLVVQEVLEKHLRVKIIKDNLYKDLVGVDSKSLGNIILTKSMRRLSFLLKRCYELREPVLLVGETGGGKTTVCQLLSTMLGSKLHILNCHQYSETSDFLGGFFPIRERSRLTSEFKYIIERLMQSKAYVHFPELLEISLDIGQAASTLDHLAAIITSYRHGQVSCPDVTAEDINTLEEMKLNLSQLHQKWKTIFVWQDGPLVQAMKAGDLFLVDEISLADDSVLERLNSVLEPERKLSLAEKGGPVMEEITAHPNFLVLATMNPGGDYGKKELSPALRNRFTEIWVSPVSDLDELRDIASKRFSNPAFSYIVDAMINFWQWFNQLQVGRMLTVRDLLSWVEFINMTEGSLGPDYAFFHGLFLCLLDGLSLGTGISREDAALLREKCLSFLVKQLEVVDNTTLHKLSTMENYGWGDLGTTLDVSCTDDMLHDTVFGISPFYIGKGSENCETSGFEFLAPTTRRNALRVLRAMQIPKPVLLEGSPGVGKTSLIIALGKYSGHKVVRINLSEQSDLMDLLGSDLPVESDEGMKFAWSDGILLQALKEGCWVLLDELNLAPQSVLEGLNAILDHRAEVFIPELGLTFKCPSSFRVFACQNPFSQGGGRKGLPRSFLNRFTKVYIDELVEDDYLFISSSLYPSIPKPVLSKLIFFNKRLHEDTMIHHKFAQDGSPWEFNLRDVIRSCEIIQGAPDRLKFDCFVDIVYVQRMRTPADRKEVLQLFEDIFEFKPLINPYPRVQLNSNYLIVGNASVKRNSFYPSKLNSSQLTIVPSVRHSLEAALHCVQHQWLCILVGPPSSGKTSLIRLLAELTGNILNELNLSSATDISDLLGCFEQYDAYRNFRCICAQVERYVSEYCSILLEFSKTTFCERKDVITKWLAFLSCMGSSSLSTSNILENWKSVATSLNLLVDIIEQLKLDVVNNGLPVSWSSNKLNKTVETILKLQEYLQRRQFSAKFEWVAGLLVKAIENGEWVLLENANLCNPTVLDRINSLVEPSGSITVNECGIVDGNPLVLRPHPNFRMFLTVNPTLGEVSRAMRNRGVEIFMMQPYWLLNEEKSAEFELKDVKRFLVLSGVPVGKLVESMAKAHVYARNEGLRLNIQITYLELARWIKLFHQLLLNGSQPLWSLQISWEHTYLPSLGEAVGWDIINHGKFAFLSMAKLSESDFPVELSLHLPGGWPMPLKLRDYVFYSKEASVKQNCMYLGYLMSQYELGIKRDNVGLDQVFSTSHGGAYLIDLKRIHKFMFPMSLSWVFSSSYGNVEFDLKLTKKMLLFAADWTIEQATAIDYKLYRLWFNWLSSKLEHGHFFHCYENLLKQEFEHPIWKCIFHCHHELGSLHQVELNLWPVPLLSLDFVDLRPSNDMSNRLCKLLSNAINCVSLLRISFQQWNAQDVHGYGYEAQHFKMVLKPLQDLEKEILNMLVTSPAYDVLIKLYSKLLDDHMAFWHAFISSHFEQLLLSWHSLVKDVSKFRDFCPKAVENVLMMGSKHLDREFHLGSRQSLLWIHGGHPILPSSAKLYHKQQHLLDLCELTWPTHRNPYKQVDDELIELAASSDPELRSLAVQGICMSLYITSKSDEDNVKVTEQLEEMHQMLSERFRYEKQKLRAKLQLDEHAIFERNSASCCVFVPEILGLKCGFTSWQEALPIIDSTSFFLDMELLQNLLTIVLVDPQGLQQALGGVSDLLESALKFSLTLSGRPPQNFIPHQKVLWTLEAWAPEDAVNAKVASYVLEMWFWWHLSLWNHYPVFLEDSSKMGGCDIPLPALLAKPVKTASVIHIVQDSCSIKDYFAHLWKLKVASKNIWESPPTGTNVLGILLSVARSLFQQIIYVHKREFDADKFSAINSIFCSFQKNMITQDKVQNLGVLIASSSDQSLNSLFYLFIEPLLRDLYIHCHSTDFHLNIGYAWLRVGGLRFSLLHSCQDMDPAMKYSYKYSQLEERISSLELEIKVRQECEYLAGCFSSRKTDKKRVETLQMLEAEQKKLQRKMVFRSKPLKFNALRKECNEFLKLVIMVVDLASKIEVMELQQVLDQVCNWQETASCFVKRLSTEYKEYNDVAQPIQVAVYEMKLGLSLILSGALWKKNLDRTGVDSTEQVMESVCSFMKFPRGYILESISFNDIDSPVNFWEREINLLEKLVSISSDVNVERGVSVLQLKTALRLNILVHVVHFVADAKKIDNASFKILDKMFNEFASMWMETKVQVKSKEGHDIQQYKFRPRAFEIRHLVDVDMSTFGKLANDNFSEWLELLSEDECLEKVETVTQYENLEEEWNLMQESLLNNMIQLHNKLFGSANLVLNPGTFSISEADRLLLFANSYSLGAGITKGLGGLVSSCLDAKLMPEHLLRLCFEHERIFVSSHKSSTNYNFYKDSNASEMAKMVKSLATLQKRILSLLNEWEDHPGLQKIIDTVEALLNIPSGTPLAKALLGLRFLLNRAKVLEENGSKFSLSDQLAPIIALVCSWQKMEFDTWPALLDEVQDQHEINAAKLWFPLFSVLHHSHAADVSAHEQSTIESLEEFINTSSMGEFKKRLQLLFAFLGQVTAGRCLGIETYSSPWQEKNLYILYNVFGYYVQLLPRILEHIEINRRNIDMELKELLKLCRWERPEACLSAENSKRTRQKLRKLIQKYTDVLQQPAMLFLNQDAVRKGLKIQSLEGPTPLDDISETNVKLLSAVLNQFSDKHRLLWYCGWREKVNDTLQKLHVDKTSKSCFPDITSIMQQYLTSKSACISQLEQWNLLCERLEKISRTTINCDNLWKDTEKNIGKKRAFSELLKLLESSGLHKHKFEIMKVSNSLNWLFIQPSYEMQHLLLTQNRLSYGASTASALQCQPDEGVDTEWKEVNEFYFKSTASVQLLQRICLKPHEDITYEQASRSVSFLNHLIVIQQSQRAATYNFSKNLKHLRECASTLENLYSRCSVSNNRSGSECSISSNQYAVFQCLWKQKRIFDGLVALLVEEAVLFRAAKSTHFKSCESIKPAINHVLQFIEKFTPLMQKTKESLDDYLVGRLGVVQTLVQESLDKCLLHRVGDTSIGPIRPFTISKKMEQLVWKNFQVIKDFEEHLIEFRRQNLNRSSVMETLLGRFDDVLEKGKLLAEELDFSLKAKSRNDSTCTLDKSICHESCSDLDALFGGSLRKTFQIIVNVLTKQCSTSNGYAPSKGSSENITSWEYLFKSSIEDLNLEELYDNLLKIIICAEKMMNSSGCETSPSFPVGACFQHLHAFSAVILTFGDSLLQDLLAMHKMVSVMTHALADVLASLFSKGFGSAAKDEEDDSNHSKSQDATGTGMGEGLGLNDVSEQITDEDQLLGTSEKPSEAQDASGEAPNKNDKGIEMEQDFTADAFSVSEDSEEGNDEGEDDEQLESAMGETGADNEVIDEKLWDKEEDENLNNANEKYESGSSVRDRDASSRELRAKEDYAADDDDEKPGEVNSEEIDKLTDEVGNQEDLDDKVDSMDDVHMDKYESLADPTGIDLDDLKERSEEDMDVDEEMNGEEPDFNEEISPEGESAENENHDQSAENGGGKENEDPVDDETKAEVETEPVERNDPGGDDEENTDMNSNSSRQHLFEQGIYDKFNDHVPNTASASQPNGDSQVSDSRNVVQETKMSDTREAYNDIAPPKSVPSGPTSEMDMMVYDSSSNGGLTDDQQKSELPQSESLSFQENKPNPYRNVGDALDEWKQRVKVSVDLEVDNKEAPGELEDKNADEYGYVPEFEKGTAQTLGPATSDQVDTNIDSIKTDEDKPAAASDDAAKMDIDEHNSEEGHLKHYGSVLKNNTEEQMQISNSEKPYNGGSPEIYGHNDVPESFTESLVSVRKSYLNEDMHCLSKLSIDDNELGKAQDLGEITLDGRSNATVLWRRYELLTTRLSQELAEQLRLVLEPTLASKLQGDYKTGKRINMKKVIPYVASHYRKDKIWLRRTRPNKRDYQVVIAVDDSRSMSESCCGDFAIESLVTVCRSMSQLEMGNLAVASFGKKGNIKLLHDFDQPFNGEAGVKIISSLTFRQENTIADEPVVDLLKYLTNMLDTAVAKARLPSGQNPLQQLVLIIADGRFHEKEKLKRCVRDFLSKKRMVAFLLLDSPQESIMDQMEASFVGEGEKRVLKFTKYLDSFPFPYYIVLKNIEALPRTLADLLRQWFELMQYSRD</sequence>
<protein>
    <submittedName>
        <fullName evidence="1">Uncharacterized protein</fullName>
    </submittedName>
</protein>